<proteinExistence type="predicted"/>
<evidence type="ECO:0000313" key="1">
    <source>
        <dbReference type="EMBL" id="KAH9474556.1"/>
    </source>
</evidence>
<evidence type="ECO:0000313" key="2">
    <source>
        <dbReference type="Proteomes" id="UP000664032"/>
    </source>
</evidence>
<dbReference type="EMBL" id="JAFIQS020000013">
    <property type="protein sequence ID" value="KAH9474556.1"/>
    <property type="molecule type" value="Genomic_DNA"/>
</dbReference>
<name>A0ACB8GG79_PSICU</name>
<keyword evidence="2" id="KW-1185">Reference proteome</keyword>
<dbReference type="Proteomes" id="UP000664032">
    <property type="component" value="Unassembled WGS sequence"/>
</dbReference>
<gene>
    <name evidence="1" type="ORF">JR316_0013018</name>
</gene>
<accession>A0ACB8GG79</accession>
<comment type="caution">
    <text evidence="1">The sequence shown here is derived from an EMBL/GenBank/DDBJ whole genome shotgun (WGS) entry which is preliminary data.</text>
</comment>
<protein>
    <submittedName>
        <fullName evidence="1">Uncharacterized protein</fullName>
    </submittedName>
</protein>
<sequence>MDYRPPPPDGTYDRLWYHIGFLRNAPIYNDNGASKVGTFSIIVGALYLAVFGIEAFGIFAAYSQKIPMVRMYAYLSALVTLIVMVAGMIQIVIHFTLKSEIINVCTNFNEGDTVFYGSIFGPVRSGTLTREDAQNWCNRSWNRGSWSNILSFLLVSAIAGFFTVVVFSYLRQVLDPAHPANVVREPATYRTGNYPTHYNPPYNPNAPGYYPSYPAPAGPPPNFNNNDAFVPPYENDNKPPGYVRGENFKGELAEQQKGTGGYQWTLEGPSERDVTSQPTPNPFR</sequence>
<reference evidence="1" key="1">
    <citation type="submission" date="2021-10" db="EMBL/GenBank/DDBJ databases">
        <title>Psilocybe cubensis genome.</title>
        <authorList>
            <person name="Mckernan K.J."/>
            <person name="Crawford S."/>
            <person name="Trippe A."/>
            <person name="Kane L.T."/>
            <person name="Mclaughlin S."/>
        </authorList>
    </citation>
    <scope>NUCLEOTIDE SEQUENCE</scope>
    <source>
        <strain evidence="1">MGC-MH-2018</strain>
    </source>
</reference>
<organism evidence="1 2">
    <name type="scientific">Psilocybe cubensis</name>
    <name type="common">Psychedelic mushroom</name>
    <name type="synonym">Stropharia cubensis</name>
    <dbReference type="NCBI Taxonomy" id="181762"/>
    <lineage>
        <taxon>Eukaryota</taxon>
        <taxon>Fungi</taxon>
        <taxon>Dikarya</taxon>
        <taxon>Basidiomycota</taxon>
        <taxon>Agaricomycotina</taxon>
        <taxon>Agaricomycetes</taxon>
        <taxon>Agaricomycetidae</taxon>
        <taxon>Agaricales</taxon>
        <taxon>Agaricineae</taxon>
        <taxon>Strophariaceae</taxon>
        <taxon>Psilocybe</taxon>
    </lineage>
</organism>